<dbReference type="Proteomes" id="UP000826212">
    <property type="component" value="Chromosome"/>
</dbReference>
<dbReference type="EMBL" id="CP081303">
    <property type="protein sequence ID" value="QZE14076.1"/>
    <property type="molecule type" value="Genomic_DNA"/>
</dbReference>
<accession>A0AC61NEX2</accession>
<keyword evidence="1" id="KW-0560">Oxidoreductase</keyword>
<evidence type="ECO:0000313" key="2">
    <source>
        <dbReference type="Proteomes" id="UP000826212"/>
    </source>
</evidence>
<evidence type="ECO:0000313" key="1">
    <source>
        <dbReference type="EMBL" id="QZE14076.1"/>
    </source>
</evidence>
<reference evidence="1" key="1">
    <citation type="submission" date="2021-08" db="EMBL/GenBank/DDBJ databases">
        <title>Novel anaerobic bacterium isolated from sea squirt in East Sea, Republic of Korea.</title>
        <authorList>
            <person name="Nguyen T.H."/>
            <person name="Li Z."/>
            <person name="Lee Y.-J."/>
            <person name="Ko J."/>
            <person name="Kim S.-G."/>
        </authorList>
    </citation>
    <scope>NUCLEOTIDE SEQUENCE</scope>
    <source>
        <strain evidence="1">KCTC 25031</strain>
    </source>
</reference>
<gene>
    <name evidence="1" type="primary">ispG</name>
    <name evidence="1" type="ORF">K4L44_16340</name>
</gene>
<protein>
    <submittedName>
        <fullName evidence="1">(E)-4-hydroxy-3-methylbut-2-enyl-diphosphate synthase</fullName>
        <ecNumber evidence="1">1.17.7.1</ecNumber>
    </submittedName>
</protein>
<organism evidence="1 2">
    <name type="scientific">Halosquirtibacter laminarini</name>
    <dbReference type="NCBI Taxonomy" id="3374600"/>
    <lineage>
        <taxon>Bacteria</taxon>
        <taxon>Pseudomonadati</taxon>
        <taxon>Bacteroidota</taxon>
        <taxon>Bacteroidia</taxon>
        <taxon>Marinilabiliales</taxon>
        <taxon>Prolixibacteraceae</taxon>
        <taxon>Halosquirtibacter</taxon>
    </lineage>
</organism>
<keyword evidence="2" id="KW-1185">Reference proteome</keyword>
<sequence>MKDRNFNYVKSLTTFQRQQTSEVIIGGVGVGGDNPIRIQSMTDTNTNDTEATVEQIERIVKEGADFVRMAVPGIKEAENLKNIKRALVEKGINTPLIADIHFNPAAAYEALKHVSKVRINPGNFYDPRAKFKKIEYTHEEYQEELTKIEQKFIPFLEECSKHNTAIRIGANQGSLSDRIMSRYGDTPAGIVESVMEYLRICQKVNFKNVVISIKSSNTRIMVFTVRLMNYRMRLEEMNFPFHIGVTEAGEGEDGRVKSAVGSGTLLADGLGDTIRVSLTEKPENEVKFAKQLISYINKRRGHDHIDAPMFAQTNPFEYERRSQRPIGNIGGRQKNVVVASLNGCSLEEVRSFRDNTIPEYFYDGADIFSLDGEKLPIISLHEYLFEDFHHRKPRFVRMNKNEYDQFKRLNPEVVEKLKRERNVVILMESINQNPTAEMRAFFMELDAAICKNPVILLRQYQENDMNMLRINSAADLGELLIDGYCDGILISNKGSIGYSELKNLSYSLLQASRMRVTKTEFVSCPGCGRTLFELHSTVGTIKKHFSHLNHLKIGVMGCIVNGPGEMGDVDYGYVGSSVGKVNLYKGQRLVKKMIPSEDAVAEMIELMKEYGDWREPDNS</sequence>
<name>A0AC61NEX2_9BACT</name>
<dbReference type="EC" id="1.17.7.1" evidence="1"/>
<proteinExistence type="predicted"/>